<dbReference type="SUPFAM" id="SSF51735">
    <property type="entry name" value="NAD(P)-binding Rossmann-fold domains"/>
    <property type="match status" value="1"/>
</dbReference>
<dbReference type="PANTHER" id="PTHR43491">
    <property type="entry name" value="UDP-N-ACETYL-D-MANNOSAMINE DEHYDROGENASE"/>
    <property type="match status" value="1"/>
</dbReference>
<evidence type="ECO:0000256" key="1">
    <source>
        <dbReference type="ARBA" id="ARBA00006601"/>
    </source>
</evidence>
<comment type="caution">
    <text evidence="6">The sequence shown here is derived from an EMBL/GenBank/DDBJ whole genome shotgun (WGS) entry which is preliminary data.</text>
</comment>
<evidence type="ECO:0000256" key="2">
    <source>
        <dbReference type="ARBA" id="ARBA00023002"/>
    </source>
</evidence>
<dbReference type="SMART" id="SM00984">
    <property type="entry name" value="UDPG_MGDP_dh_C"/>
    <property type="match status" value="1"/>
</dbReference>
<dbReference type="PIRSF" id="PIRSF500136">
    <property type="entry name" value="UDP_ManNAc_DH"/>
    <property type="match status" value="1"/>
</dbReference>
<sequence length="432" mass="47762">MLTLSELKIAVIGLGYVGLPLAVEFGKKVPVVGFDIYQKRIDELKNGQDHTLEVSPEELVQSAQLTYSANLEDLKDCNFFIVTVPTPIDHVNRPDLTPLQKASETIGKVLKKNDIVVYESTVYPGATEEICVPVLEKVSGLNFNQDFFVGYSPERINPGDKVNTLTKIKKITSGSTAEIANIVDAVYASIITAGTYKATSIKVAEAAKVIENTQRDLNIALVNELSVIFERLGIDTIDVLEAAGSKWNFLPFRPGLVGGHCIGVDPYYLTHKAEEVGYNPQVILAGRRINDNMARYVARAAIKRMVKNNIDVTKATVGILGITFKENCPDIRNSKIIDVIKEFKQWGIQVAVCDPWADAMEVKHEYGIDLVQVDADHPVDSLIVAVGHNEFRHLSATELRSFVRGDKPVLADVKSLFNRSEMTEQGFTVFRL</sequence>
<evidence type="ECO:0000313" key="6">
    <source>
        <dbReference type="EMBL" id="TCB59691.1"/>
    </source>
</evidence>
<feature type="domain" description="UDP-glucose/GDP-mannose dehydrogenase C-terminal" evidence="5">
    <location>
        <begin position="318"/>
        <end position="419"/>
    </location>
</feature>
<keyword evidence="2" id="KW-0560">Oxidoreductase</keyword>
<dbReference type="GO" id="GO:0016616">
    <property type="term" value="F:oxidoreductase activity, acting on the CH-OH group of donors, NAD or NADP as acceptor"/>
    <property type="evidence" value="ECO:0007669"/>
    <property type="project" value="InterPro"/>
</dbReference>
<evidence type="ECO:0000313" key="7">
    <source>
        <dbReference type="Proteomes" id="UP000291380"/>
    </source>
</evidence>
<evidence type="ECO:0000256" key="3">
    <source>
        <dbReference type="ARBA" id="ARBA00023027"/>
    </source>
</evidence>
<reference evidence="6 7" key="1">
    <citation type="submission" date="2019-02" db="EMBL/GenBank/DDBJ databases">
        <title>High diversity of culturable Acinetobacter species in natural soil and water ecosystems.</title>
        <authorList>
            <person name="Radolfova-Krizova L."/>
            <person name="Nemec A."/>
        </authorList>
    </citation>
    <scope>NUCLEOTIDE SEQUENCE [LARGE SCALE GENOMIC DNA]</scope>
    <source>
        <strain evidence="6 7">ANC 4281</strain>
    </source>
</reference>
<dbReference type="SUPFAM" id="SSF52413">
    <property type="entry name" value="UDP-glucose/GDP-mannose dehydrogenase C-terminal domain"/>
    <property type="match status" value="1"/>
</dbReference>
<dbReference type="InterPro" id="IPR001732">
    <property type="entry name" value="UDP-Glc/GDP-Man_DH_N"/>
</dbReference>
<dbReference type="Pfam" id="PF03720">
    <property type="entry name" value="UDPG_MGDP_dh_C"/>
    <property type="match status" value="1"/>
</dbReference>
<dbReference type="InterPro" id="IPR014026">
    <property type="entry name" value="UDP-Glc/GDP-Man_DH_dimer"/>
</dbReference>
<dbReference type="RefSeq" id="WP_131271106.1">
    <property type="nucleotide sequence ID" value="NZ_SJOA01000007.1"/>
</dbReference>
<dbReference type="PANTHER" id="PTHR43491:SF2">
    <property type="entry name" value="UDP-N-ACETYL-D-MANNOSAMINE DEHYDROGENASE"/>
    <property type="match status" value="1"/>
</dbReference>
<dbReference type="SUPFAM" id="SSF48179">
    <property type="entry name" value="6-phosphogluconate dehydrogenase C-terminal domain-like"/>
    <property type="match status" value="1"/>
</dbReference>
<keyword evidence="3" id="KW-0520">NAD</keyword>
<gene>
    <name evidence="6" type="primary">tviB</name>
    <name evidence="6" type="ORF">E0H85_07665</name>
</gene>
<comment type="similarity">
    <text evidence="1 4">Belongs to the UDP-glucose/GDP-mannose dehydrogenase family.</text>
</comment>
<dbReference type="GO" id="GO:0000271">
    <property type="term" value="P:polysaccharide biosynthetic process"/>
    <property type="evidence" value="ECO:0007669"/>
    <property type="project" value="InterPro"/>
</dbReference>
<dbReference type="InterPro" id="IPR036291">
    <property type="entry name" value="NAD(P)-bd_dom_sf"/>
</dbReference>
<dbReference type="AlphaFoldDB" id="A0A4V2LPV3"/>
<dbReference type="Pfam" id="PF03721">
    <property type="entry name" value="UDPG_MGDP_dh_N"/>
    <property type="match status" value="1"/>
</dbReference>
<dbReference type="NCBIfam" id="NF011729">
    <property type="entry name" value="PRK15182.1"/>
    <property type="match status" value="1"/>
</dbReference>
<proteinExistence type="inferred from homology"/>
<dbReference type="GO" id="GO:0016628">
    <property type="term" value="F:oxidoreductase activity, acting on the CH-CH group of donors, NAD or NADP as acceptor"/>
    <property type="evidence" value="ECO:0007669"/>
    <property type="project" value="InterPro"/>
</dbReference>
<dbReference type="EMBL" id="SJOA01000007">
    <property type="protein sequence ID" value="TCB59691.1"/>
    <property type="molecule type" value="Genomic_DNA"/>
</dbReference>
<dbReference type="PIRSF" id="PIRSF000124">
    <property type="entry name" value="UDPglc_GDPman_dh"/>
    <property type="match status" value="1"/>
</dbReference>
<accession>A0A4V2LPV3</accession>
<dbReference type="Proteomes" id="UP000291380">
    <property type="component" value="Unassembled WGS sequence"/>
</dbReference>
<dbReference type="Gene3D" id="3.40.50.720">
    <property type="entry name" value="NAD(P)-binding Rossmann-like Domain"/>
    <property type="match status" value="2"/>
</dbReference>
<dbReference type="InterPro" id="IPR028359">
    <property type="entry name" value="UDP_ManNAc/GlcNAc_DH"/>
</dbReference>
<dbReference type="InterPro" id="IPR036220">
    <property type="entry name" value="UDP-Glc/GDP-Man_DH_C_sf"/>
</dbReference>
<dbReference type="OrthoDB" id="9803238at2"/>
<dbReference type="Pfam" id="PF00984">
    <property type="entry name" value="UDPG_MGDP_dh"/>
    <property type="match status" value="1"/>
</dbReference>
<dbReference type="GO" id="GO:0051287">
    <property type="term" value="F:NAD binding"/>
    <property type="evidence" value="ECO:0007669"/>
    <property type="project" value="InterPro"/>
</dbReference>
<dbReference type="NCBIfam" id="TIGR03026">
    <property type="entry name" value="NDP-sugDHase"/>
    <property type="match status" value="1"/>
</dbReference>
<name>A0A4V2LPV3_9GAMM</name>
<protein>
    <submittedName>
        <fullName evidence="6">Vi polysaccharide biosynthesis UDP-N-acetylglucosamine C-6 dehydrogenase TviB</fullName>
    </submittedName>
</protein>
<dbReference type="InterPro" id="IPR017476">
    <property type="entry name" value="UDP-Glc/GDP-Man"/>
</dbReference>
<dbReference type="InterPro" id="IPR008927">
    <property type="entry name" value="6-PGluconate_DH-like_C_sf"/>
</dbReference>
<evidence type="ECO:0000259" key="5">
    <source>
        <dbReference type="SMART" id="SM00984"/>
    </source>
</evidence>
<dbReference type="InterPro" id="IPR014027">
    <property type="entry name" value="UDP-Glc/GDP-Man_DH_C"/>
</dbReference>
<evidence type="ECO:0000256" key="4">
    <source>
        <dbReference type="PIRNR" id="PIRNR000124"/>
    </source>
</evidence>
<organism evidence="6 7">
    <name type="scientific">Acinetobacter terrae</name>
    <dbReference type="NCBI Taxonomy" id="2731247"/>
    <lineage>
        <taxon>Bacteria</taxon>
        <taxon>Pseudomonadati</taxon>
        <taxon>Pseudomonadota</taxon>
        <taxon>Gammaproteobacteria</taxon>
        <taxon>Moraxellales</taxon>
        <taxon>Moraxellaceae</taxon>
        <taxon>Acinetobacter</taxon>
        <taxon>Acinetobacter Taxon 24</taxon>
    </lineage>
</organism>